<dbReference type="EMBL" id="JACVVK020000154">
    <property type="protein sequence ID" value="KAK7488137.1"/>
    <property type="molecule type" value="Genomic_DNA"/>
</dbReference>
<evidence type="ECO:0000259" key="5">
    <source>
        <dbReference type="PROSITE" id="PS01180"/>
    </source>
</evidence>
<keyword evidence="7" id="KW-1185">Reference proteome</keyword>
<feature type="signal peptide" evidence="4">
    <location>
        <begin position="1"/>
        <end position="30"/>
    </location>
</feature>
<dbReference type="Gene3D" id="2.60.120.290">
    <property type="entry name" value="Spermadhesin, CUB domain"/>
    <property type="match status" value="1"/>
</dbReference>
<evidence type="ECO:0000256" key="2">
    <source>
        <dbReference type="ARBA" id="ARBA00023157"/>
    </source>
</evidence>
<comment type="caution">
    <text evidence="6">The sequence shown here is derived from an EMBL/GenBank/DDBJ whole genome shotgun (WGS) entry which is preliminary data.</text>
</comment>
<dbReference type="AlphaFoldDB" id="A0ABD0KM23"/>
<accession>A0ABD0KM23</accession>
<evidence type="ECO:0000256" key="4">
    <source>
        <dbReference type="SAM" id="SignalP"/>
    </source>
</evidence>
<evidence type="ECO:0000256" key="1">
    <source>
        <dbReference type="ARBA" id="ARBA00022737"/>
    </source>
</evidence>
<evidence type="ECO:0000313" key="7">
    <source>
        <dbReference type="Proteomes" id="UP001519460"/>
    </source>
</evidence>
<dbReference type="SMART" id="SM00042">
    <property type="entry name" value="CUB"/>
    <property type="match status" value="1"/>
</dbReference>
<dbReference type="PANTHER" id="PTHR24251">
    <property type="entry name" value="OVOCHYMASE-RELATED"/>
    <property type="match status" value="1"/>
</dbReference>
<dbReference type="CDD" id="cd00041">
    <property type="entry name" value="CUB"/>
    <property type="match status" value="1"/>
</dbReference>
<proteinExistence type="predicted"/>
<keyword evidence="4" id="KW-0732">Signal</keyword>
<protein>
    <recommendedName>
        <fullName evidence="5">CUB domain-containing protein</fullName>
    </recommendedName>
</protein>
<organism evidence="6 7">
    <name type="scientific">Batillaria attramentaria</name>
    <dbReference type="NCBI Taxonomy" id="370345"/>
    <lineage>
        <taxon>Eukaryota</taxon>
        <taxon>Metazoa</taxon>
        <taxon>Spiralia</taxon>
        <taxon>Lophotrochozoa</taxon>
        <taxon>Mollusca</taxon>
        <taxon>Gastropoda</taxon>
        <taxon>Caenogastropoda</taxon>
        <taxon>Sorbeoconcha</taxon>
        <taxon>Cerithioidea</taxon>
        <taxon>Batillariidae</taxon>
        <taxon>Batillaria</taxon>
    </lineage>
</organism>
<gene>
    <name evidence="6" type="ORF">BaRGS_00020579</name>
</gene>
<reference evidence="6 7" key="1">
    <citation type="journal article" date="2023" name="Sci. Data">
        <title>Genome assembly of the Korean intertidal mud-creeper Batillaria attramentaria.</title>
        <authorList>
            <person name="Patra A.K."/>
            <person name="Ho P.T."/>
            <person name="Jun S."/>
            <person name="Lee S.J."/>
            <person name="Kim Y."/>
            <person name="Won Y.J."/>
        </authorList>
    </citation>
    <scope>NUCLEOTIDE SEQUENCE [LARGE SCALE GENOMIC DNA]</scope>
    <source>
        <strain evidence="6">Wonlab-2016</strain>
    </source>
</reference>
<comment type="caution">
    <text evidence="3">Lacks conserved residue(s) required for the propagation of feature annotation.</text>
</comment>
<dbReference type="SUPFAM" id="SSF49854">
    <property type="entry name" value="Spermadhesin, CUB domain"/>
    <property type="match status" value="1"/>
</dbReference>
<keyword evidence="2" id="KW-1015">Disulfide bond</keyword>
<keyword evidence="1" id="KW-0677">Repeat</keyword>
<dbReference type="Pfam" id="PF00431">
    <property type="entry name" value="CUB"/>
    <property type="match status" value="1"/>
</dbReference>
<feature type="chain" id="PRO_5044849088" description="CUB domain-containing protein" evidence="4">
    <location>
        <begin position="31"/>
        <end position="163"/>
    </location>
</feature>
<dbReference type="InterPro" id="IPR035914">
    <property type="entry name" value="Sperma_CUB_dom_sf"/>
</dbReference>
<dbReference type="PROSITE" id="PS51257">
    <property type="entry name" value="PROKAR_LIPOPROTEIN"/>
    <property type="match status" value="1"/>
</dbReference>
<evidence type="ECO:0000313" key="6">
    <source>
        <dbReference type="EMBL" id="KAK7488137.1"/>
    </source>
</evidence>
<dbReference type="PROSITE" id="PS01180">
    <property type="entry name" value="CUB"/>
    <property type="match status" value="1"/>
</dbReference>
<dbReference type="InterPro" id="IPR000859">
    <property type="entry name" value="CUB_dom"/>
</dbReference>
<dbReference type="FunFam" id="2.60.120.290:FF:000005">
    <property type="entry name" value="Procollagen C-endopeptidase enhancer 1"/>
    <property type="match status" value="1"/>
</dbReference>
<dbReference type="Proteomes" id="UP001519460">
    <property type="component" value="Unassembled WGS sequence"/>
</dbReference>
<feature type="domain" description="CUB" evidence="5">
    <location>
        <begin position="35"/>
        <end position="152"/>
    </location>
</feature>
<sequence length="163" mass="18275">MLVRVLPVSAGKMFWSRVVTWACLLMFSGAASQGCDKTFTSASGNIRSPGYSGAYPPNLDCTYLIQQTAGFVVRLEFYQGWWWLDKEGESCLDYIQVYDGDSETGPLLGGPYCGDTRPPALFSTQNVVMIRFHSDNKTYYGNQGFNIGYTAIRKGQIYLYIYT</sequence>
<name>A0ABD0KM23_9CAEN</name>
<evidence type="ECO:0000256" key="3">
    <source>
        <dbReference type="PROSITE-ProRule" id="PRU00059"/>
    </source>
</evidence>